<dbReference type="PANTHER" id="PTHR10422:SF38">
    <property type="entry name" value="CYTOCHROME B SUBUNIT OF NITRIC OXIDE REDUCTASE"/>
    <property type="match status" value="1"/>
</dbReference>
<dbReference type="GO" id="GO:0004129">
    <property type="term" value="F:cytochrome-c oxidase activity"/>
    <property type="evidence" value="ECO:0007669"/>
    <property type="project" value="InterPro"/>
</dbReference>
<dbReference type="InterPro" id="IPR036927">
    <property type="entry name" value="Cyt_c_oxase-like_su1_sf"/>
</dbReference>
<proteinExistence type="predicted"/>
<feature type="transmembrane region" description="Helical" evidence="1">
    <location>
        <begin position="517"/>
        <end position="536"/>
    </location>
</feature>
<dbReference type="EMBL" id="FUWP01000007">
    <property type="protein sequence ID" value="SKA31419.1"/>
    <property type="molecule type" value="Genomic_DNA"/>
</dbReference>
<feature type="transmembrane region" description="Helical" evidence="1">
    <location>
        <begin position="756"/>
        <end position="774"/>
    </location>
</feature>
<gene>
    <name evidence="3" type="primary">norB</name>
    <name evidence="3" type="ORF">CZ814_01748</name>
</gene>
<reference evidence="3 4" key="1">
    <citation type="submission" date="2017-02" db="EMBL/GenBank/DDBJ databases">
        <authorList>
            <person name="Peterson S.W."/>
        </authorList>
    </citation>
    <scope>NUCLEOTIDE SEQUENCE [LARGE SCALE GENOMIC DNA]</scope>
    <source>
        <strain evidence="3 4">CECT 9189</strain>
    </source>
</reference>
<feature type="transmembrane region" description="Helical" evidence="1">
    <location>
        <begin position="661"/>
        <end position="680"/>
    </location>
</feature>
<feature type="transmembrane region" description="Helical" evidence="1">
    <location>
        <begin position="41"/>
        <end position="59"/>
    </location>
</feature>
<protein>
    <submittedName>
        <fullName evidence="3">Nitric oxide reductase subunit B</fullName>
        <ecNumber evidence="3">1.7.2.5</ecNumber>
    </submittedName>
</protein>
<dbReference type="SUPFAM" id="SSF81442">
    <property type="entry name" value="Cytochrome c oxidase subunit I-like"/>
    <property type="match status" value="1"/>
</dbReference>
<feature type="transmembrane region" description="Helical" evidence="1">
    <location>
        <begin position="477"/>
        <end position="497"/>
    </location>
</feature>
<dbReference type="EC" id="1.7.2.5" evidence="3"/>
<keyword evidence="1" id="KW-1133">Transmembrane helix</keyword>
<feature type="transmembrane region" description="Helical" evidence="1">
    <location>
        <begin position="263"/>
        <end position="283"/>
    </location>
</feature>
<feature type="transmembrane region" description="Helical" evidence="1">
    <location>
        <begin position="316"/>
        <end position="339"/>
    </location>
</feature>
<dbReference type="GO" id="GO:0016020">
    <property type="term" value="C:membrane"/>
    <property type="evidence" value="ECO:0007669"/>
    <property type="project" value="InterPro"/>
</dbReference>
<evidence type="ECO:0000256" key="1">
    <source>
        <dbReference type="SAM" id="Phobius"/>
    </source>
</evidence>
<feature type="transmembrane region" description="Helical" evidence="1">
    <location>
        <begin position="701"/>
        <end position="726"/>
    </location>
</feature>
<dbReference type="InterPro" id="IPR000883">
    <property type="entry name" value="Cyt_C_Oxase_1"/>
</dbReference>
<organism evidence="3 4">
    <name type="scientific">Photobacterium toruni</name>
    <dbReference type="NCBI Taxonomy" id="1935446"/>
    <lineage>
        <taxon>Bacteria</taxon>
        <taxon>Pseudomonadati</taxon>
        <taxon>Pseudomonadota</taxon>
        <taxon>Gammaproteobacteria</taxon>
        <taxon>Vibrionales</taxon>
        <taxon>Vibrionaceae</taxon>
        <taxon>Photobacterium</taxon>
    </lineage>
</organism>
<evidence type="ECO:0000313" key="3">
    <source>
        <dbReference type="EMBL" id="SKA31419.1"/>
    </source>
</evidence>
<feature type="transmembrane region" description="Helical" evidence="1">
    <location>
        <begin position="578"/>
        <end position="598"/>
    </location>
</feature>
<sequence>MTDYLYKLHLNHNLNNWHGLCLQMVTLILEDTVLSRLKTSVIILFAICFISFAILLSLGSEIYQEAPPIPSKVVTTSGKVIFTKKDIEQGELVWRSMGGHELGSVWGHGSYVAPDWTADWLHRENQAWLNILAKQQFGQLYVTLANPKQAFLQQQIKDEIRRNSFNPITKVITVSDDRGLAIDEVITHNIKLFGDDKSLHQLRQDYAMKDNTIPSHKHREELNAFLFWGAWAAVTNRLNENYSYTNNWPYDPSIGNIPTSNNIVWSVLSLVVLLMGIGGLAWYQAALRHESLPNIPTHDPLINIKPTPSQKAVGKYFITAIALFLLQIVLGGITAHYSVEGQDFYGIPLAKILPYSLTRTWHTQLAVFWIATIWLGTGLYIATSLSKHEPKYQRLGVNVLWAVLVFIVFGSMVGEWFAIQQYFNLDLSFLIGHQGMEYIDLGRVWQILLFIGLLVWLALVTAAIYPSLVNNSNDRPVILVLYSSCVAIGLFYGAGLLQGKHTNLAMAEYWRWWVVHLWVEGFFETFATSVIALMFVRLGLVRAKTANSAVVFTTIIFLTGGLLGTLHHLYFAGTPTSIVAWGAIFSALEVVPLALIGFEAVESYRYLKTTPWIHNYHWAIMFFVATAFWNLVGAGILGFLINPPISLYYIQGLNTTAAHAHGSFMGVYGMLGIGLMLICLRGISSKRKLWSEKLLKYVFWALNLGLGAMLVFSLLPVGIVQFFAVINHGYWYARSPEVIHSELVQHLVWARMPGDLLFSLGGIILAIFLVKLIFQKKPMLIK</sequence>
<dbReference type="InterPro" id="IPR054309">
    <property type="entry name" value="NorB_cytochrome_c-like"/>
</dbReference>
<dbReference type="GO" id="GO:0009060">
    <property type="term" value="P:aerobic respiration"/>
    <property type="evidence" value="ECO:0007669"/>
    <property type="project" value="InterPro"/>
</dbReference>
<keyword evidence="1" id="KW-0812">Transmembrane</keyword>
<dbReference type="Pfam" id="PF22085">
    <property type="entry name" value="NorB_cytochrome_c-like"/>
    <property type="match status" value="1"/>
</dbReference>
<name>A0A1T4ST60_9GAMM</name>
<keyword evidence="3" id="KW-0560">Oxidoreductase</keyword>
<feature type="transmembrane region" description="Helical" evidence="1">
    <location>
        <begin position="548"/>
        <end position="572"/>
    </location>
</feature>
<feature type="domain" description="Nitric oxide reductase subunit B cytochrome c-like" evidence="2">
    <location>
        <begin position="70"/>
        <end position="250"/>
    </location>
</feature>
<feature type="transmembrane region" description="Helical" evidence="1">
    <location>
        <begin position="618"/>
        <end position="641"/>
    </location>
</feature>
<dbReference type="Proteomes" id="UP000191116">
    <property type="component" value="Unassembled WGS sequence"/>
</dbReference>
<dbReference type="GO" id="GO:0016966">
    <property type="term" value="F:nitric oxide reductase activity"/>
    <property type="evidence" value="ECO:0007669"/>
    <property type="project" value="UniProtKB-EC"/>
</dbReference>
<dbReference type="Gene3D" id="1.20.210.10">
    <property type="entry name" value="Cytochrome c oxidase-like, subunit I domain"/>
    <property type="match status" value="1"/>
</dbReference>
<feature type="transmembrane region" description="Helical" evidence="1">
    <location>
        <begin position="395"/>
        <end position="419"/>
    </location>
</feature>
<dbReference type="Pfam" id="PF00115">
    <property type="entry name" value="COX1"/>
    <property type="match status" value="1"/>
</dbReference>
<evidence type="ECO:0000313" key="4">
    <source>
        <dbReference type="Proteomes" id="UP000191116"/>
    </source>
</evidence>
<accession>A0A1T4ST60</accession>
<keyword evidence="1" id="KW-0472">Membrane</keyword>
<feature type="transmembrane region" description="Helical" evidence="1">
    <location>
        <begin position="444"/>
        <end position="465"/>
    </location>
</feature>
<feature type="transmembrane region" description="Helical" evidence="1">
    <location>
        <begin position="361"/>
        <end position="383"/>
    </location>
</feature>
<dbReference type="GO" id="GO:0020037">
    <property type="term" value="F:heme binding"/>
    <property type="evidence" value="ECO:0007669"/>
    <property type="project" value="InterPro"/>
</dbReference>
<dbReference type="PANTHER" id="PTHR10422">
    <property type="entry name" value="CYTOCHROME C OXIDASE SUBUNIT 1"/>
    <property type="match status" value="1"/>
</dbReference>
<evidence type="ECO:0000259" key="2">
    <source>
        <dbReference type="Pfam" id="PF22085"/>
    </source>
</evidence>
<dbReference type="AlphaFoldDB" id="A0A1T4ST60"/>